<reference evidence="1" key="1">
    <citation type="journal article" date="2021" name="New Phytol.">
        <title>Evolutionary innovations through gain and loss of genes in the ectomycorrhizal Boletales.</title>
        <authorList>
            <person name="Wu G."/>
            <person name="Miyauchi S."/>
            <person name="Morin E."/>
            <person name="Kuo A."/>
            <person name="Drula E."/>
            <person name="Varga T."/>
            <person name="Kohler A."/>
            <person name="Feng B."/>
            <person name="Cao Y."/>
            <person name="Lipzen A."/>
            <person name="Daum C."/>
            <person name="Hundley H."/>
            <person name="Pangilinan J."/>
            <person name="Johnson J."/>
            <person name="Barry K."/>
            <person name="LaButti K."/>
            <person name="Ng V."/>
            <person name="Ahrendt S."/>
            <person name="Min B."/>
            <person name="Choi I.G."/>
            <person name="Park H."/>
            <person name="Plett J.M."/>
            <person name="Magnuson J."/>
            <person name="Spatafora J.W."/>
            <person name="Nagy L.G."/>
            <person name="Henrissat B."/>
            <person name="Grigoriev I.V."/>
            <person name="Yang Z.L."/>
            <person name="Xu J."/>
            <person name="Martin F.M."/>
        </authorList>
    </citation>
    <scope>NUCLEOTIDE SEQUENCE</scope>
    <source>
        <strain evidence="1">ATCC 28755</strain>
    </source>
</reference>
<evidence type="ECO:0000313" key="2">
    <source>
        <dbReference type="Proteomes" id="UP000790377"/>
    </source>
</evidence>
<dbReference type="Proteomes" id="UP000790377">
    <property type="component" value="Unassembled WGS sequence"/>
</dbReference>
<proteinExistence type="predicted"/>
<organism evidence="1 2">
    <name type="scientific">Hygrophoropsis aurantiaca</name>
    <dbReference type="NCBI Taxonomy" id="72124"/>
    <lineage>
        <taxon>Eukaryota</taxon>
        <taxon>Fungi</taxon>
        <taxon>Dikarya</taxon>
        <taxon>Basidiomycota</taxon>
        <taxon>Agaricomycotina</taxon>
        <taxon>Agaricomycetes</taxon>
        <taxon>Agaricomycetidae</taxon>
        <taxon>Boletales</taxon>
        <taxon>Coniophorineae</taxon>
        <taxon>Hygrophoropsidaceae</taxon>
        <taxon>Hygrophoropsis</taxon>
    </lineage>
</organism>
<protein>
    <submittedName>
        <fullName evidence="1">Uncharacterized protein</fullName>
    </submittedName>
</protein>
<name>A0ACB8ALT3_9AGAM</name>
<dbReference type="EMBL" id="MU267618">
    <property type="protein sequence ID" value="KAH7914129.1"/>
    <property type="molecule type" value="Genomic_DNA"/>
</dbReference>
<accession>A0ACB8ALT3</accession>
<sequence length="555" mass="63817">MLANQLDACRARSWVRAPDLIPGYLLEGDVKIKLEGHCMPVLDYKIGLRFKERIFVKLLRKHTNFPPQPQPQMVNFNRPSLSTDSLFEVSQPYGTLPSVSLNQIEWEVFAEAAQSKESWIVHEKERIAFETKLSLATAGFGLLVPNTNYPPAINHLFGRRGIRRGQEDAISESMYEYFTEIDFANGSSKEIRAGITAFQPVFLPVDKTPSTVNITFNEFPGDPTDDSLRSNYTAEVSSLSGTTLLHDRGYDFKFLIHRSGHPNRTDAPRRIHMELQSKSDLRLNDMDLSQVDQGFSFRDDQLYIDDHHWHGHAPCDIVQEESRMHSNCSNPDDRIISSLRACSTIYVRGQFPDFDSYYQSIHHNLDILLSIPRTPEEPIDSRDHLNTDWTWRSYEFDDDEYDWIPHPKIQNTDSPPKYYRADRLLNARIDVKVISPPPRGHSGIEPIHYLSDDARTPIFVNFSSLPELRSMTSEERDRLAPLAQSQIVKIPEGKETFHRYYPQDHHGAKVPPPLLYYVGETWRMKVLPHLEQEQINSGRNNQNPPGSNPLVVQKV</sequence>
<comment type="caution">
    <text evidence="1">The sequence shown here is derived from an EMBL/GenBank/DDBJ whole genome shotgun (WGS) entry which is preliminary data.</text>
</comment>
<keyword evidence="2" id="KW-1185">Reference proteome</keyword>
<evidence type="ECO:0000313" key="1">
    <source>
        <dbReference type="EMBL" id="KAH7914129.1"/>
    </source>
</evidence>
<gene>
    <name evidence="1" type="ORF">BJ138DRAFT_1110833</name>
</gene>